<dbReference type="InterPro" id="IPR029058">
    <property type="entry name" value="AB_hydrolase_fold"/>
</dbReference>
<dbReference type="InterPro" id="IPR050300">
    <property type="entry name" value="GDXG_lipolytic_enzyme"/>
</dbReference>
<dbReference type="STRING" id="1408416.GCA_000702765_01158"/>
<sequence>MKVNKGEVNRELALTGRLIQTFVPSFSQNKLPIARSLMNLIKGSCKVDLSYEQIYIKREDGTDLRVCIYKPNTMNEPLPVVVWMHGGGYGLGIPEQNEKFFKRMIDETNVVIVSPDYTLSFEKPYPAAINDCYLALKFTKDNASLLNIKPNQIMIGGESAGGGLTAALSIIARDKKEVNISFQMPLYPMLDDRMIFPSTIDNNDPVWDSKSNKEAWKVYLGDLFGTDDVPPYASPMREIDFSNLPPTLTYVGSLEVFKDETMDYVDKLLKSSNEVYFQLYEGCYHSFDMLNSNTVIANEAFTFLFTTLRYAIKNYFKEN</sequence>
<accession>A0A449BIR6</accession>
<organism evidence="3 4">
    <name type="scientific">Acholeplasma hippikon</name>
    <dbReference type="NCBI Taxonomy" id="264636"/>
    <lineage>
        <taxon>Bacteria</taxon>
        <taxon>Bacillati</taxon>
        <taxon>Mycoplasmatota</taxon>
        <taxon>Mollicutes</taxon>
        <taxon>Acholeplasmatales</taxon>
        <taxon>Acholeplasmataceae</taxon>
        <taxon>Acholeplasma</taxon>
    </lineage>
</organism>
<evidence type="ECO:0000259" key="2">
    <source>
        <dbReference type="Pfam" id="PF07859"/>
    </source>
</evidence>
<gene>
    <name evidence="3" type="primary">lip2</name>
    <name evidence="3" type="ORF">NCTC10172_00342</name>
</gene>
<dbReference type="Proteomes" id="UP000290909">
    <property type="component" value="Chromosome"/>
</dbReference>
<feature type="domain" description="Alpha/beta hydrolase fold-3" evidence="2">
    <location>
        <begin position="81"/>
        <end position="287"/>
    </location>
</feature>
<dbReference type="EC" id="3.1.1.3" evidence="3"/>
<dbReference type="PANTHER" id="PTHR48081:SF8">
    <property type="entry name" value="ALPHA_BETA HYDROLASE FOLD-3 DOMAIN-CONTAINING PROTEIN-RELATED"/>
    <property type="match status" value="1"/>
</dbReference>
<protein>
    <submittedName>
        <fullName evidence="3">Lipase 2</fullName>
        <ecNumber evidence="3">3.1.1.3</ecNumber>
    </submittedName>
</protein>
<reference evidence="3 4" key="1">
    <citation type="submission" date="2019-01" db="EMBL/GenBank/DDBJ databases">
        <authorList>
            <consortium name="Pathogen Informatics"/>
        </authorList>
    </citation>
    <scope>NUCLEOTIDE SEQUENCE [LARGE SCALE GENOMIC DNA]</scope>
    <source>
        <strain evidence="3 4">NCTC10172</strain>
    </source>
</reference>
<dbReference type="SUPFAM" id="SSF53474">
    <property type="entry name" value="alpha/beta-Hydrolases"/>
    <property type="match status" value="1"/>
</dbReference>
<evidence type="ECO:0000256" key="1">
    <source>
        <dbReference type="ARBA" id="ARBA00022801"/>
    </source>
</evidence>
<name>A0A449BIR6_9MOLU</name>
<dbReference type="InterPro" id="IPR013094">
    <property type="entry name" value="AB_hydrolase_3"/>
</dbReference>
<dbReference type="AlphaFoldDB" id="A0A449BIR6"/>
<dbReference type="Gene3D" id="3.40.50.1820">
    <property type="entry name" value="alpha/beta hydrolase"/>
    <property type="match status" value="1"/>
</dbReference>
<evidence type="ECO:0000313" key="4">
    <source>
        <dbReference type="Proteomes" id="UP000290909"/>
    </source>
</evidence>
<proteinExistence type="predicted"/>
<dbReference type="PANTHER" id="PTHR48081">
    <property type="entry name" value="AB HYDROLASE SUPERFAMILY PROTEIN C4A8.06C"/>
    <property type="match status" value="1"/>
</dbReference>
<dbReference type="RefSeq" id="WP_035369776.1">
    <property type="nucleotide sequence ID" value="NZ_LR215050.1"/>
</dbReference>
<dbReference type="EMBL" id="LR215050">
    <property type="protein sequence ID" value="VEU82332.1"/>
    <property type="molecule type" value="Genomic_DNA"/>
</dbReference>
<dbReference type="KEGG" id="ahk:NCTC10172_00342"/>
<keyword evidence="1 3" id="KW-0378">Hydrolase</keyword>
<dbReference type="GO" id="GO:0004806">
    <property type="term" value="F:triacylglycerol lipase activity"/>
    <property type="evidence" value="ECO:0007669"/>
    <property type="project" value="UniProtKB-EC"/>
</dbReference>
<evidence type="ECO:0000313" key="3">
    <source>
        <dbReference type="EMBL" id="VEU82332.1"/>
    </source>
</evidence>
<dbReference type="Pfam" id="PF07859">
    <property type="entry name" value="Abhydrolase_3"/>
    <property type="match status" value="1"/>
</dbReference>
<keyword evidence="4" id="KW-1185">Reference proteome</keyword>